<dbReference type="PROSITE" id="PS51450">
    <property type="entry name" value="LRR"/>
    <property type="match status" value="1"/>
</dbReference>
<keyword evidence="11" id="KW-0325">Glycoprotein</keyword>
<evidence type="ECO:0000256" key="3">
    <source>
        <dbReference type="ARBA" id="ARBA00022475"/>
    </source>
</evidence>
<evidence type="ECO:0000256" key="11">
    <source>
        <dbReference type="ARBA" id="ARBA00023180"/>
    </source>
</evidence>
<dbReference type="SUPFAM" id="SSF52047">
    <property type="entry name" value="RNI-like"/>
    <property type="match status" value="1"/>
</dbReference>
<dbReference type="PANTHER" id="PTHR48063">
    <property type="entry name" value="LRR RECEPTOR-LIKE KINASE"/>
    <property type="match status" value="1"/>
</dbReference>
<dbReference type="PANTHER" id="PTHR48063:SF90">
    <property type="entry name" value="OS11G0565920 PROTEIN"/>
    <property type="match status" value="1"/>
</dbReference>
<evidence type="ECO:0000256" key="2">
    <source>
        <dbReference type="ARBA" id="ARBA00009592"/>
    </source>
</evidence>
<dbReference type="GO" id="GO:0005886">
    <property type="term" value="C:plasma membrane"/>
    <property type="evidence" value="ECO:0007669"/>
    <property type="project" value="UniProtKB-SubCell"/>
</dbReference>
<evidence type="ECO:0000313" key="15">
    <source>
        <dbReference type="Proteomes" id="UP000026915"/>
    </source>
</evidence>
<keyword evidence="7" id="KW-0677">Repeat</keyword>
<evidence type="ECO:0000256" key="6">
    <source>
        <dbReference type="ARBA" id="ARBA00022729"/>
    </source>
</evidence>
<gene>
    <name evidence="14" type="ORF">TCM_010808</name>
</gene>
<dbReference type="FunFam" id="3.80.10.10:FF:000111">
    <property type="entry name" value="LRR receptor-like serine/threonine-protein kinase ERECTA"/>
    <property type="match status" value="1"/>
</dbReference>
<name>A0A061EF29_THECC</name>
<evidence type="ECO:0000256" key="12">
    <source>
        <dbReference type="SAM" id="Phobius"/>
    </source>
</evidence>
<dbReference type="EMBL" id="CM001880">
    <property type="protein sequence ID" value="EOY00889.1"/>
    <property type="molecule type" value="Genomic_DNA"/>
</dbReference>
<dbReference type="InterPro" id="IPR001611">
    <property type="entry name" value="Leu-rich_rpt"/>
</dbReference>
<sequence length="831" mass="92321">MSGKNSKGIPVPEFIRSLKNLRYLDLSGASFNGKVPPSLGNLSNLEYLDLSMYLFPLRLWASDLNWLFGLSSIKYLDLGNMNLSKAATNWLQAVNMLPSLTKLRLSGCELNGFPESLTFVNFTSLAVLDLSYNNFSSSIPRWLFNISTLEEVELYNCEIKGSIPKVLRGSLCNLWRMDLSYNVITGEINEFIEALAGCSNNTFNYLDLSANNLKGNLPESLGFLKYLDYLRLAQNSFSGSLPRSIGNLSSLTVVDLSFNSMNGTTLESIGQLKRLYELNLYGNSREGIITENLFQNLSRLSSFYISSISKSVIFNLRRDWIPSFSLDYIAVSDCQLGPAFPSWLRTQVDVSTLTLSGAVSFVYDIGVWVDLGFNLLEGSIPLWPNVTDLSLRNNFFSGPIPSNIGQAMSKVRNLDLSRNFLKGSIPPSINKMENLSFLDLSSNDSSGIIPSRLQGLRNLMVLDLSKNNLSGGVPSSLCSLPSFIFLKLSSNNLSGELSTTLQNCSGLLSIDLGENRYSGTILDLVSDNLFSLSYLGLRANILTGSIPEQLCKFPNLHIIDLAQNNLSGAIPECLGNLEAFTYLGPYFHELPSTQHISFSQLVEIVSKGRKNEYSKIIPLDNAIDVSSNNLVGEIPDHITELSALGTLNLSWNHLTGKIPENIANLQRLETLDLSHNNLSGPIPPSMSSMTLLNYLNLSFNNLSGQIPSSNQFQTFNDPSIYQGNPELCGPPLSISCSSQRNGYGEDKNGDLEGEEDRSEKLWFYTSMALGFSTGFWVVCGSLIIKRLWRQAYFKFVDEMKDRLFVVIAVRIAVFERRLWKDDDVLRVINNN</sequence>
<organism evidence="14 15">
    <name type="scientific">Theobroma cacao</name>
    <name type="common">Cacao</name>
    <name type="synonym">Cocoa</name>
    <dbReference type="NCBI Taxonomy" id="3641"/>
    <lineage>
        <taxon>Eukaryota</taxon>
        <taxon>Viridiplantae</taxon>
        <taxon>Streptophyta</taxon>
        <taxon>Embryophyta</taxon>
        <taxon>Tracheophyta</taxon>
        <taxon>Spermatophyta</taxon>
        <taxon>Magnoliopsida</taxon>
        <taxon>eudicotyledons</taxon>
        <taxon>Gunneridae</taxon>
        <taxon>Pentapetalae</taxon>
        <taxon>rosids</taxon>
        <taxon>malvids</taxon>
        <taxon>Malvales</taxon>
        <taxon>Malvaceae</taxon>
        <taxon>Byttnerioideae</taxon>
        <taxon>Theobroma</taxon>
    </lineage>
</organism>
<evidence type="ECO:0000313" key="14">
    <source>
        <dbReference type="EMBL" id="EOY00889.1"/>
    </source>
</evidence>
<dbReference type="PRINTS" id="PR00019">
    <property type="entry name" value="LEURICHRPT"/>
</dbReference>
<dbReference type="Gene3D" id="3.80.10.10">
    <property type="entry name" value="Ribonuclease Inhibitor"/>
    <property type="match status" value="4"/>
</dbReference>
<dbReference type="InterPro" id="IPR055414">
    <property type="entry name" value="LRR_R13L4/SHOC2-like"/>
</dbReference>
<dbReference type="HOGENOM" id="CLU_000288_18_3_1"/>
<evidence type="ECO:0000256" key="4">
    <source>
        <dbReference type="ARBA" id="ARBA00022614"/>
    </source>
</evidence>
<dbReference type="eggNOG" id="KOG0619">
    <property type="taxonomic scope" value="Eukaryota"/>
</dbReference>
<dbReference type="Proteomes" id="UP000026915">
    <property type="component" value="Chromosome 2"/>
</dbReference>
<keyword evidence="6" id="KW-0732">Signal</keyword>
<dbReference type="Pfam" id="PF00560">
    <property type="entry name" value="LRR_1"/>
    <property type="match status" value="10"/>
</dbReference>
<comment type="subcellular location">
    <subcellularLocation>
        <location evidence="1">Cell membrane</location>
        <topology evidence="1">Single-pass type I membrane protein</topology>
    </subcellularLocation>
</comment>
<protein>
    <submittedName>
        <fullName evidence="14">Disease resistance family protein / LRR family protein</fullName>
    </submittedName>
</protein>
<evidence type="ECO:0000256" key="9">
    <source>
        <dbReference type="ARBA" id="ARBA00023136"/>
    </source>
</evidence>
<dbReference type="SMART" id="SM00369">
    <property type="entry name" value="LRR_TYP"/>
    <property type="match status" value="9"/>
</dbReference>
<dbReference type="FunFam" id="3.80.10.10:FF:000095">
    <property type="entry name" value="LRR receptor-like serine/threonine-protein kinase GSO1"/>
    <property type="match status" value="2"/>
</dbReference>
<dbReference type="InterPro" id="IPR003591">
    <property type="entry name" value="Leu-rich_rpt_typical-subtyp"/>
</dbReference>
<comment type="similarity">
    <text evidence="2">Belongs to the RLP family.</text>
</comment>
<feature type="transmembrane region" description="Helical" evidence="12">
    <location>
        <begin position="761"/>
        <end position="784"/>
    </location>
</feature>
<keyword evidence="15" id="KW-1185">Reference proteome</keyword>
<dbReference type="InParanoid" id="A0A061EF29"/>
<evidence type="ECO:0000256" key="1">
    <source>
        <dbReference type="ARBA" id="ARBA00004251"/>
    </source>
</evidence>
<dbReference type="SUPFAM" id="SSF52058">
    <property type="entry name" value="L domain-like"/>
    <property type="match status" value="1"/>
</dbReference>
<reference evidence="14 15" key="1">
    <citation type="journal article" date="2013" name="Genome Biol.">
        <title>The genome sequence of the most widely cultivated cacao type and its use to identify candidate genes regulating pod color.</title>
        <authorList>
            <person name="Motamayor J.C."/>
            <person name="Mockaitis K."/>
            <person name="Schmutz J."/>
            <person name="Haiminen N."/>
            <person name="Iii D.L."/>
            <person name="Cornejo O."/>
            <person name="Findley S.D."/>
            <person name="Zheng P."/>
            <person name="Utro F."/>
            <person name="Royaert S."/>
            <person name="Saski C."/>
            <person name="Jenkins J."/>
            <person name="Podicheti R."/>
            <person name="Zhao M."/>
            <person name="Scheffler B.E."/>
            <person name="Stack J.C."/>
            <person name="Feltus F.A."/>
            <person name="Mustiga G.M."/>
            <person name="Amores F."/>
            <person name="Phillips W."/>
            <person name="Marelli J.P."/>
            <person name="May G.D."/>
            <person name="Shapiro H."/>
            <person name="Ma J."/>
            <person name="Bustamante C.D."/>
            <person name="Schnell R.J."/>
            <person name="Main D."/>
            <person name="Gilbert D."/>
            <person name="Parida L."/>
            <person name="Kuhn D.N."/>
        </authorList>
    </citation>
    <scope>NUCLEOTIDE SEQUENCE [LARGE SCALE GENOMIC DNA]</scope>
    <source>
        <strain evidence="15">cv. Matina 1-6</strain>
    </source>
</reference>
<dbReference type="AlphaFoldDB" id="A0A061EF29"/>
<keyword evidence="3" id="KW-1003">Cell membrane</keyword>
<dbReference type="Pfam" id="PF23598">
    <property type="entry name" value="LRR_14"/>
    <property type="match status" value="1"/>
</dbReference>
<dbReference type="OMA" id="YVICENI"/>
<dbReference type="InterPro" id="IPR046956">
    <property type="entry name" value="RLP23-like"/>
</dbReference>
<accession>A0A061EF29</accession>
<evidence type="ECO:0000256" key="8">
    <source>
        <dbReference type="ARBA" id="ARBA00022989"/>
    </source>
</evidence>
<proteinExistence type="inferred from homology"/>
<evidence type="ECO:0000256" key="10">
    <source>
        <dbReference type="ARBA" id="ARBA00023170"/>
    </source>
</evidence>
<evidence type="ECO:0000256" key="7">
    <source>
        <dbReference type="ARBA" id="ARBA00022737"/>
    </source>
</evidence>
<feature type="domain" description="Disease resistance R13L4/SHOC-2-like LRR" evidence="13">
    <location>
        <begin position="204"/>
        <end position="351"/>
    </location>
</feature>
<evidence type="ECO:0000259" key="13">
    <source>
        <dbReference type="Pfam" id="PF23598"/>
    </source>
</evidence>
<dbReference type="InterPro" id="IPR032675">
    <property type="entry name" value="LRR_dom_sf"/>
</dbReference>
<evidence type="ECO:0000256" key="5">
    <source>
        <dbReference type="ARBA" id="ARBA00022692"/>
    </source>
</evidence>
<keyword evidence="9 12" id="KW-0472">Membrane</keyword>
<keyword evidence="4" id="KW-0433">Leucine-rich repeat</keyword>
<keyword evidence="8 12" id="KW-1133">Transmembrane helix</keyword>
<keyword evidence="5 12" id="KW-0812">Transmembrane</keyword>
<keyword evidence="10" id="KW-0675">Receptor</keyword>
<dbReference type="Gramene" id="EOY00889">
    <property type="protein sequence ID" value="EOY00889"/>
    <property type="gene ID" value="TCM_010808"/>
</dbReference>